<gene>
    <name evidence="3" type="ORF">SAMN04488509_102430</name>
</gene>
<dbReference type="InterPro" id="IPR046119">
    <property type="entry name" value="DUF6116"/>
</dbReference>
<evidence type="ECO:0000313" key="4">
    <source>
        <dbReference type="Proteomes" id="UP000199603"/>
    </source>
</evidence>
<keyword evidence="4" id="KW-1185">Reference proteome</keyword>
<keyword evidence="2" id="KW-0472">Membrane</keyword>
<evidence type="ECO:0000256" key="1">
    <source>
        <dbReference type="SAM" id="MobiDB-lite"/>
    </source>
</evidence>
<keyword evidence="2" id="KW-0812">Transmembrane</keyword>
<name>A0A1G6URE6_9GAMM</name>
<dbReference type="EMBL" id="FNAG01000002">
    <property type="protein sequence ID" value="SDD43137.1"/>
    <property type="molecule type" value="Genomic_DNA"/>
</dbReference>
<dbReference type="RefSeq" id="WP_091240444.1">
    <property type="nucleotide sequence ID" value="NZ_FNAG01000002.1"/>
</dbReference>
<evidence type="ECO:0000256" key="2">
    <source>
        <dbReference type="SAM" id="Phobius"/>
    </source>
</evidence>
<feature type="region of interest" description="Disordered" evidence="1">
    <location>
        <begin position="64"/>
        <end position="91"/>
    </location>
</feature>
<protein>
    <submittedName>
        <fullName evidence="3">Uncharacterized protein</fullName>
    </submittedName>
</protein>
<proteinExistence type="predicted"/>
<feature type="transmembrane region" description="Helical" evidence="2">
    <location>
        <begin position="20"/>
        <end position="39"/>
    </location>
</feature>
<organism evidence="3 4">
    <name type="scientific">Aquimonas voraii</name>
    <dbReference type="NCBI Taxonomy" id="265719"/>
    <lineage>
        <taxon>Bacteria</taxon>
        <taxon>Pseudomonadati</taxon>
        <taxon>Pseudomonadota</taxon>
        <taxon>Gammaproteobacteria</taxon>
        <taxon>Lysobacterales</taxon>
        <taxon>Lysobacteraceae</taxon>
        <taxon>Aquimonas</taxon>
    </lineage>
</organism>
<sequence length="91" mass="10365">MPRFLLALLPNFLRRHLQRLRFPQLALVTGLLFLVTLFVPDPLPFVDELLLFAGGLLLASWRQRRQPEPPSDDAAGGRPPIEGESRRVDRP</sequence>
<feature type="compositionally biased region" description="Basic and acidic residues" evidence="1">
    <location>
        <begin position="81"/>
        <end position="91"/>
    </location>
</feature>
<dbReference type="AlphaFoldDB" id="A0A1G6URE6"/>
<evidence type="ECO:0000313" key="3">
    <source>
        <dbReference type="EMBL" id="SDD43137.1"/>
    </source>
</evidence>
<dbReference type="Proteomes" id="UP000199603">
    <property type="component" value="Unassembled WGS sequence"/>
</dbReference>
<dbReference type="Pfam" id="PF19611">
    <property type="entry name" value="DUF6116"/>
    <property type="match status" value="1"/>
</dbReference>
<dbReference type="STRING" id="265719.SAMN04488509_102430"/>
<reference evidence="3 4" key="1">
    <citation type="submission" date="2016-10" db="EMBL/GenBank/DDBJ databases">
        <authorList>
            <person name="de Groot N.N."/>
        </authorList>
    </citation>
    <scope>NUCLEOTIDE SEQUENCE [LARGE SCALE GENOMIC DNA]</scope>
    <source>
        <strain evidence="3 4">DSM 16957</strain>
    </source>
</reference>
<keyword evidence="2" id="KW-1133">Transmembrane helix</keyword>
<accession>A0A1G6URE6</accession>